<evidence type="ECO:0000313" key="3">
    <source>
        <dbReference type="Proteomes" id="UP000010367"/>
    </source>
</evidence>
<dbReference type="EMBL" id="CP003607">
    <property type="protein sequence ID" value="AFY80902.1"/>
    <property type="molecule type" value="Genomic_DNA"/>
</dbReference>
<dbReference type="STRING" id="56110.Oscil6304_1182"/>
<dbReference type="eggNOG" id="COG1413">
    <property type="taxonomic scope" value="Bacteria"/>
</dbReference>
<dbReference type="InterPro" id="IPR027417">
    <property type="entry name" value="P-loop_NTPase"/>
</dbReference>
<dbReference type="InterPro" id="IPR054611">
    <property type="entry name" value="NCAB"/>
</dbReference>
<gene>
    <name evidence="2" type="ORF">Oscil6304_1182</name>
</gene>
<dbReference type="Pfam" id="PF05729">
    <property type="entry name" value="NACHT"/>
    <property type="match status" value="1"/>
</dbReference>
<evidence type="ECO:0000313" key="2">
    <source>
        <dbReference type="EMBL" id="AFY80902.1"/>
    </source>
</evidence>
<dbReference type="RefSeq" id="WP_015147551.1">
    <property type="nucleotide sequence ID" value="NC_019693.1"/>
</dbReference>
<reference evidence="2 3" key="1">
    <citation type="submission" date="2012-06" db="EMBL/GenBank/DDBJ databases">
        <title>Finished chromosome of genome of Oscillatoria acuminata PCC 6304.</title>
        <authorList>
            <consortium name="US DOE Joint Genome Institute"/>
            <person name="Gugger M."/>
            <person name="Coursin T."/>
            <person name="Rippka R."/>
            <person name="Tandeau De Marsac N."/>
            <person name="Huntemann M."/>
            <person name="Wei C.-L."/>
            <person name="Han J."/>
            <person name="Detter J.C."/>
            <person name="Han C."/>
            <person name="Tapia R."/>
            <person name="Davenport K."/>
            <person name="Daligault H."/>
            <person name="Erkkila T."/>
            <person name="Gu W."/>
            <person name="Munk A.C.C."/>
            <person name="Teshima H."/>
            <person name="Xu Y."/>
            <person name="Chain P."/>
            <person name="Chen A."/>
            <person name="Krypides N."/>
            <person name="Mavromatis K."/>
            <person name="Markowitz V."/>
            <person name="Szeto E."/>
            <person name="Ivanova N."/>
            <person name="Mikhailova N."/>
            <person name="Ovchinnikova G."/>
            <person name="Pagani I."/>
            <person name="Pati A."/>
            <person name="Goodwin L."/>
            <person name="Peters L."/>
            <person name="Pitluck S."/>
            <person name="Woyke T."/>
            <person name="Kerfeld C."/>
        </authorList>
    </citation>
    <scope>NUCLEOTIDE SEQUENCE [LARGE SCALE GENOMIC DNA]</scope>
    <source>
        <strain evidence="2 3">PCC 6304</strain>
    </source>
</reference>
<dbReference type="PATRIC" id="fig|56110.3.peg.1421"/>
<dbReference type="InterPro" id="IPR016024">
    <property type="entry name" value="ARM-type_fold"/>
</dbReference>
<dbReference type="Pfam" id="PF19959">
    <property type="entry name" value="EAD4"/>
    <property type="match status" value="1"/>
</dbReference>
<dbReference type="PANTHER" id="PTHR46844:SF1">
    <property type="entry name" value="SLR5058 PROTEIN"/>
    <property type="match status" value="1"/>
</dbReference>
<evidence type="ECO:0000259" key="1">
    <source>
        <dbReference type="PROSITE" id="PS50837"/>
    </source>
</evidence>
<dbReference type="InParanoid" id="K9TDG0"/>
<dbReference type="PANTHER" id="PTHR46844">
    <property type="entry name" value="SLR5058 PROTEIN"/>
    <property type="match status" value="1"/>
</dbReference>
<dbReference type="PROSITE" id="PS50837">
    <property type="entry name" value="NACHT"/>
    <property type="match status" value="1"/>
</dbReference>
<dbReference type="Proteomes" id="UP000010367">
    <property type="component" value="Chromosome"/>
</dbReference>
<dbReference type="SUPFAM" id="SSF52540">
    <property type="entry name" value="P-loop containing nucleoside triphosphate hydrolases"/>
    <property type="match status" value="1"/>
</dbReference>
<protein>
    <submittedName>
        <fullName evidence="2">Putative NTPase (NACHT family)</fullName>
    </submittedName>
</protein>
<name>K9TDG0_9CYAN</name>
<dbReference type="Pfam" id="PF22724">
    <property type="entry name" value="NCAB1"/>
    <property type="match status" value="1"/>
</dbReference>
<dbReference type="Pfam" id="PF22730">
    <property type="entry name" value="NCC-H"/>
    <property type="match status" value="1"/>
</dbReference>
<organism evidence="2 3">
    <name type="scientific">Oscillatoria acuminata PCC 6304</name>
    <dbReference type="NCBI Taxonomy" id="56110"/>
    <lineage>
        <taxon>Bacteria</taxon>
        <taxon>Bacillati</taxon>
        <taxon>Cyanobacteriota</taxon>
        <taxon>Cyanophyceae</taxon>
        <taxon>Oscillatoriophycideae</taxon>
        <taxon>Oscillatoriales</taxon>
        <taxon>Oscillatoriaceae</taxon>
        <taxon>Oscillatoria</taxon>
    </lineage>
</organism>
<dbReference type="HOGENOM" id="CLU_002731_0_0_3"/>
<dbReference type="OrthoDB" id="134770at2"/>
<dbReference type="KEGG" id="oac:Oscil6304_1182"/>
<dbReference type="InterPro" id="IPR007111">
    <property type="entry name" value="NACHT_NTPase"/>
</dbReference>
<dbReference type="InterPro" id="IPR045434">
    <property type="entry name" value="EAD4"/>
</dbReference>
<feature type="domain" description="NACHT" evidence="1">
    <location>
        <begin position="273"/>
        <end position="357"/>
    </location>
</feature>
<dbReference type="eggNOG" id="COG5635">
    <property type="taxonomic scope" value="Bacteria"/>
</dbReference>
<dbReference type="Gene3D" id="3.40.50.300">
    <property type="entry name" value="P-loop containing nucleotide triphosphate hydrolases"/>
    <property type="match status" value="1"/>
</dbReference>
<sequence>MVGKSGQPFEKGRNYGESTDDLKDRLDFVAALLALADDEITIPPDKLKAQFKLEWVKTKADELRISGFIEQKQRNGQIKPIEKGIHRDDLGVLLETYRNTTILKAARKEIIQNALDCLRDLGILKEHESAKNQGYWKFSLCLKHETAKKEENLQVIQDKWNKWKEYRGKLPDFKPIFQPTALDKWQEICQQNLVLQKKLTTNHFTNAYGWTPQLDEIYVPLAIVERQPPKHLSRNQQEEKEAEKEAEKLIPIAEKRFFEDVLRQGKSQISQGRKIAIIGEPGSGKTTRLQKIADWILEQDLGLPIWVSLADVTQATITQYIKEIWLNQTGKSLTIDELTQHKERIWLLLDGLDEMTSRVEMCHVSTLLGGWVQGARVVVTCRVNVWDADKNAFSGFDVFRNLEFNPEQVTNYIGRWFTAMGDVATGESLEAELQSNNSRLKELIHNPLRLWMLCQIWQTGGGLPETQAGLYAQFVNWVYRWKADEEILDQREAIDKALAQLAWAAMEQKDEVSRLRLPESWVLKLLGSRPIFKAVEKLGWLNRVERFPEAICVFYHSTFQEYFAALAVENWDDFLPRTHEGCPVQGKRYRIFEPQWKQVILLWLGREDVGDEEKEAFIQKLVNFEDGCGDWSQIPGIDKSFYGFQSYFLAVACSSEFKSAVFQEIIDIALNWSFGGYSSKNDDYNFSYLDIISESAQEFIINVNKALLIPVLLDCLEDSSCKSQKSNIGVFLKNLKHLKREYLQKLESLLGKKSIDRYTQSTIIGILGEVGDKKSIICLINQLSSIEDDLSRRLIAGSILQIDPHQATAQCILSKIKRTSSNELAKILSVVTLEEVNPNLENSLEETLHFKILKDLILNSVNPDIRHRAILYLEIFQNSQNKKSLSRSIHEIIEQCQNKKEKLEIYLAALNMGIVYPKTTQILLKIIIDSFAGNSDYFLLKSEAFYLICQQKDLIDHTGTIEFIVHKCLQRNELDLAAKLSFILGQVSYKNQKAIGILESIIEKTQNFPHSLSIQYLCQLTQNSRYLDLLSDGFLDQNRFHQDNQISTCDQFLIEMIINSKNIIEPLQLKNYIQKCKKQMSHIEYKNNILRFYSAYQFLWKCAENLPYPEFYQAWHYPPTTPHPEVGDKTPIAATPFTQQCNLVLLPQILNQALQSHPLNCQIICIDGSRFSDPSNPALQIYTTLKKAGCTASPDGKPDTIAKLQAYCEDDLSDQAIALILYEEPTNPPPQGFDMAVLNQLARFSHPPIALVVPDRLAECRLPQFLESDPNLVRTILQWLQNLEK</sequence>
<proteinExistence type="predicted"/>
<accession>K9TDG0</accession>
<dbReference type="InterPro" id="IPR054570">
    <property type="entry name" value="NCC-H_dom"/>
</dbReference>
<keyword evidence="3" id="KW-1185">Reference proteome</keyword>
<dbReference type="SUPFAM" id="SSF48371">
    <property type="entry name" value="ARM repeat"/>
    <property type="match status" value="1"/>
</dbReference>